<feature type="transmembrane region" description="Helical" evidence="1">
    <location>
        <begin position="39"/>
        <end position="59"/>
    </location>
</feature>
<keyword evidence="1" id="KW-1133">Transmembrane helix</keyword>
<name>A0A6C0H2Q6_9ZZZZ</name>
<sequence length="91" mass="10785">MIVVNNFVVFISHIVISLFLMIISYMIIKRNRIPVEVGILLMITSFVIVAFHCYVYFYLIQNDSQDTENMTKPDDTKLRGLSYPKRYNRFI</sequence>
<protein>
    <submittedName>
        <fullName evidence="2">Uncharacterized protein</fullName>
    </submittedName>
</protein>
<organism evidence="2">
    <name type="scientific">viral metagenome</name>
    <dbReference type="NCBI Taxonomy" id="1070528"/>
    <lineage>
        <taxon>unclassified sequences</taxon>
        <taxon>metagenomes</taxon>
        <taxon>organismal metagenomes</taxon>
    </lineage>
</organism>
<reference evidence="2" key="1">
    <citation type="journal article" date="2020" name="Nature">
        <title>Giant virus diversity and host interactions through global metagenomics.</title>
        <authorList>
            <person name="Schulz F."/>
            <person name="Roux S."/>
            <person name="Paez-Espino D."/>
            <person name="Jungbluth S."/>
            <person name="Walsh D.A."/>
            <person name="Denef V.J."/>
            <person name="McMahon K.D."/>
            <person name="Konstantinidis K.T."/>
            <person name="Eloe-Fadrosh E.A."/>
            <person name="Kyrpides N.C."/>
            <person name="Woyke T."/>
        </authorList>
    </citation>
    <scope>NUCLEOTIDE SEQUENCE</scope>
    <source>
        <strain evidence="2">GVMAG-M-3300023179-62</strain>
    </source>
</reference>
<keyword evidence="1" id="KW-0472">Membrane</keyword>
<dbReference type="AlphaFoldDB" id="A0A6C0H2Q6"/>
<proteinExistence type="predicted"/>
<feature type="transmembrane region" description="Helical" evidence="1">
    <location>
        <begin position="6"/>
        <end position="27"/>
    </location>
</feature>
<evidence type="ECO:0000313" key="2">
    <source>
        <dbReference type="EMBL" id="QHT74729.1"/>
    </source>
</evidence>
<dbReference type="EMBL" id="MN739858">
    <property type="protein sequence ID" value="QHT74729.1"/>
    <property type="molecule type" value="Genomic_DNA"/>
</dbReference>
<accession>A0A6C0H2Q6</accession>
<evidence type="ECO:0000256" key="1">
    <source>
        <dbReference type="SAM" id="Phobius"/>
    </source>
</evidence>
<keyword evidence="1" id="KW-0812">Transmembrane</keyword>